<dbReference type="PANTHER" id="PTHR11360:SF238">
    <property type="entry name" value="SD10469P"/>
    <property type="match status" value="1"/>
</dbReference>
<dbReference type="InterPro" id="IPR050327">
    <property type="entry name" value="Proton-linked_MCT"/>
</dbReference>
<evidence type="ECO:0000256" key="2">
    <source>
        <dbReference type="SAM" id="Phobius"/>
    </source>
</evidence>
<evidence type="ECO:0000313" key="5">
    <source>
        <dbReference type="Proteomes" id="UP000277928"/>
    </source>
</evidence>
<dbReference type="PROSITE" id="PS50850">
    <property type="entry name" value="MFS"/>
    <property type="match status" value="1"/>
</dbReference>
<dbReference type="EMBL" id="UYRX01000058">
    <property type="protein sequence ID" value="VDK71886.1"/>
    <property type="molecule type" value="Genomic_DNA"/>
</dbReference>
<keyword evidence="2" id="KW-0472">Membrane</keyword>
<feature type="domain" description="Major facilitator superfamily (MFS) profile" evidence="3">
    <location>
        <begin position="42"/>
        <end position="500"/>
    </location>
</feature>
<organism evidence="4 5">
    <name type="scientific">Litomosoides sigmodontis</name>
    <name type="common">Filarial nematode worm</name>
    <dbReference type="NCBI Taxonomy" id="42156"/>
    <lineage>
        <taxon>Eukaryota</taxon>
        <taxon>Metazoa</taxon>
        <taxon>Ecdysozoa</taxon>
        <taxon>Nematoda</taxon>
        <taxon>Chromadorea</taxon>
        <taxon>Rhabditida</taxon>
        <taxon>Spirurina</taxon>
        <taxon>Spiruromorpha</taxon>
        <taxon>Filarioidea</taxon>
        <taxon>Onchocercidae</taxon>
        <taxon>Litomosoides</taxon>
    </lineage>
</organism>
<evidence type="ECO:0000259" key="3">
    <source>
        <dbReference type="PROSITE" id="PS50850"/>
    </source>
</evidence>
<feature type="transmembrane region" description="Helical" evidence="2">
    <location>
        <begin position="444"/>
        <end position="464"/>
    </location>
</feature>
<dbReference type="GO" id="GO:0016020">
    <property type="term" value="C:membrane"/>
    <property type="evidence" value="ECO:0007669"/>
    <property type="project" value="UniProtKB-SubCell"/>
</dbReference>
<sequence>MESSGKECLAGNEALIRNGNSKGTRGNLPIISRDGGYGWIIVLASLFANVIVDGIIFSIGETLVGIWEQDFKTTATQASIVQSLLTGFYLLAGPLASGLANLFGCRLVVIAGSIITFTGFILSSVVPSLTLLYITFGIIGGIGFGLVYLPSILVVNQYFEKRRALAMGIAVCGSGIGTIIFSQLFPFLLKVCENNWRRFLVCAAFITLLSIFCGLCHRKIPLVKPEYNKDGRMKSNSDLSCEGNNGHDSLSLQLTINSSVSMNNPQKKMSQNETEVTGDLTVMTSTTKAQEISQKARRQCFLLAVLRSMIDTSLLSDPSFILIAITAFLTLSCLFVPFIFLGKQAIAVGATSNQQSHLLMVMGFVNIFGRILCGLISDLPKVDPLFVHNLGVIIGGIATCTVPLLTQYWMYIVYTILFAWSVACFSSLRPIICIELLGLEKFSNGFGMVMLCMGIAALIGPPLAALLKDLSGNFDLTFYVMGTMLTLSGVLCIPLRIVKSRVLSLRLAKNIRRSELQSMHETERF</sequence>
<dbReference type="Gene3D" id="1.20.1250.20">
    <property type="entry name" value="MFS general substrate transporter like domains"/>
    <property type="match status" value="1"/>
</dbReference>
<dbReference type="Pfam" id="PF07690">
    <property type="entry name" value="MFS_1"/>
    <property type="match status" value="1"/>
</dbReference>
<keyword evidence="5" id="KW-1185">Reference proteome</keyword>
<dbReference type="GO" id="GO:0008028">
    <property type="term" value="F:monocarboxylic acid transmembrane transporter activity"/>
    <property type="evidence" value="ECO:0007669"/>
    <property type="project" value="TreeGrafter"/>
</dbReference>
<dbReference type="STRING" id="42156.A0A3P6SBK7"/>
<evidence type="ECO:0000313" key="4">
    <source>
        <dbReference type="EMBL" id="VDK71886.1"/>
    </source>
</evidence>
<proteinExistence type="predicted"/>
<dbReference type="OMA" id="ASQRHHY"/>
<feature type="transmembrane region" description="Helical" evidence="2">
    <location>
        <begin position="319"/>
        <end position="342"/>
    </location>
</feature>
<feature type="transmembrane region" description="Helical" evidence="2">
    <location>
        <begin position="107"/>
        <end position="126"/>
    </location>
</feature>
<keyword evidence="2" id="KW-1133">Transmembrane helix</keyword>
<dbReference type="Proteomes" id="UP000277928">
    <property type="component" value="Unassembled WGS sequence"/>
</dbReference>
<feature type="transmembrane region" description="Helical" evidence="2">
    <location>
        <begin position="411"/>
        <end position="432"/>
    </location>
</feature>
<feature type="transmembrane region" description="Helical" evidence="2">
    <location>
        <begin position="80"/>
        <end position="100"/>
    </location>
</feature>
<accession>A0A3P6SBK7</accession>
<feature type="transmembrane region" description="Helical" evidence="2">
    <location>
        <begin position="164"/>
        <end position="184"/>
    </location>
</feature>
<reference evidence="4 5" key="1">
    <citation type="submission" date="2018-08" db="EMBL/GenBank/DDBJ databases">
        <authorList>
            <person name="Laetsch R D."/>
            <person name="Stevens L."/>
            <person name="Kumar S."/>
            <person name="Blaxter L. M."/>
        </authorList>
    </citation>
    <scope>NUCLEOTIDE SEQUENCE [LARGE SCALE GENOMIC DNA]</scope>
</reference>
<feature type="transmembrane region" description="Helical" evidence="2">
    <location>
        <begin position="37"/>
        <end position="60"/>
    </location>
</feature>
<evidence type="ECO:0000256" key="1">
    <source>
        <dbReference type="ARBA" id="ARBA00004141"/>
    </source>
</evidence>
<feature type="transmembrane region" description="Helical" evidence="2">
    <location>
        <begin position="132"/>
        <end position="155"/>
    </location>
</feature>
<comment type="subcellular location">
    <subcellularLocation>
        <location evidence="1">Membrane</location>
        <topology evidence="1">Multi-pass membrane protein</topology>
    </subcellularLocation>
</comment>
<dbReference type="CDD" id="cd17352">
    <property type="entry name" value="MFS_MCT_SLC16"/>
    <property type="match status" value="1"/>
</dbReference>
<dbReference type="PANTHER" id="PTHR11360">
    <property type="entry name" value="MONOCARBOXYLATE TRANSPORTER"/>
    <property type="match status" value="1"/>
</dbReference>
<protein>
    <recommendedName>
        <fullName evidence="3">Major facilitator superfamily (MFS) profile domain-containing protein</fullName>
    </recommendedName>
</protein>
<feature type="transmembrane region" description="Helical" evidence="2">
    <location>
        <begin position="385"/>
        <end position="405"/>
    </location>
</feature>
<dbReference type="OrthoDB" id="2213137at2759"/>
<gene>
    <name evidence="4" type="ORF">NLS_LOCUS1596</name>
</gene>
<keyword evidence="2" id="KW-0812">Transmembrane</keyword>
<dbReference type="SUPFAM" id="SSF103473">
    <property type="entry name" value="MFS general substrate transporter"/>
    <property type="match status" value="1"/>
</dbReference>
<dbReference type="InterPro" id="IPR011701">
    <property type="entry name" value="MFS"/>
</dbReference>
<dbReference type="InterPro" id="IPR020846">
    <property type="entry name" value="MFS_dom"/>
</dbReference>
<feature type="transmembrane region" description="Helical" evidence="2">
    <location>
        <begin position="354"/>
        <end position="373"/>
    </location>
</feature>
<dbReference type="InterPro" id="IPR036259">
    <property type="entry name" value="MFS_trans_sf"/>
</dbReference>
<name>A0A3P6SBK7_LITSI</name>
<feature type="transmembrane region" description="Helical" evidence="2">
    <location>
        <begin position="476"/>
        <end position="498"/>
    </location>
</feature>
<feature type="transmembrane region" description="Helical" evidence="2">
    <location>
        <begin position="196"/>
        <end position="216"/>
    </location>
</feature>
<dbReference type="AlphaFoldDB" id="A0A3P6SBK7"/>